<dbReference type="EMBL" id="MIPT01000001">
    <property type="protein sequence ID" value="OHT18517.1"/>
    <property type="molecule type" value="Genomic_DNA"/>
</dbReference>
<organism evidence="1 2">
    <name type="scientific">Edaphosphingomonas haloaromaticamans</name>
    <dbReference type="NCBI Taxonomy" id="653954"/>
    <lineage>
        <taxon>Bacteria</taxon>
        <taxon>Pseudomonadati</taxon>
        <taxon>Pseudomonadota</taxon>
        <taxon>Alphaproteobacteria</taxon>
        <taxon>Sphingomonadales</taxon>
        <taxon>Rhizorhabdaceae</taxon>
        <taxon>Edaphosphingomonas</taxon>
    </lineage>
</organism>
<name>A0A1S1H8T8_9SPHN</name>
<gene>
    <name evidence="1" type="ORF">BHE75_00488</name>
</gene>
<dbReference type="SUPFAM" id="SSF56024">
    <property type="entry name" value="Phospholipase D/nuclease"/>
    <property type="match status" value="1"/>
</dbReference>
<dbReference type="Proteomes" id="UP000179467">
    <property type="component" value="Unassembled WGS sequence"/>
</dbReference>
<dbReference type="CDD" id="cd09117">
    <property type="entry name" value="PLDc_Bfil_DEXD_like"/>
    <property type="match status" value="1"/>
</dbReference>
<dbReference type="OrthoDB" id="6190762at2"/>
<reference evidence="1 2" key="1">
    <citation type="submission" date="2016-09" db="EMBL/GenBank/DDBJ databases">
        <title>Metabolic pathway, cell adaptation mechanisms and a novel monoxygenase revealed through proteogenomic-transcription analysis of a Sphingomonas haloaromaticamans strain degrading the fungicide ortho-phenylphenol.</title>
        <authorList>
            <person name="Perruchon C."/>
            <person name="Papadopoulou E.S."/>
            <person name="Rousidou C."/>
            <person name="Vasileiadis S."/>
            <person name="Tanou G."/>
            <person name="Amoutzias G."/>
            <person name="Molassiotis A."/>
            <person name="Karpouzas D.G."/>
        </authorList>
    </citation>
    <scope>NUCLEOTIDE SEQUENCE [LARGE SCALE GENOMIC DNA]</scope>
    <source>
        <strain evidence="1 2">P3</strain>
    </source>
</reference>
<evidence type="ECO:0008006" key="3">
    <source>
        <dbReference type="Google" id="ProtNLM"/>
    </source>
</evidence>
<dbReference type="AlphaFoldDB" id="A0A1S1H8T8"/>
<proteinExistence type="predicted"/>
<evidence type="ECO:0000313" key="1">
    <source>
        <dbReference type="EMBL" id="OHT18517.1"/>
    </source>
</evidence>
<dbReference type="RefSeq" id="WP_070932143.1">
    <property type="nucleotide sequence ID" value="NZ_MIPT01000001.1"/>
</dbReference>
<accession>A0A1S1H8T8</accession>
<sequence>MDVELLDAPEVSKRLKRLIDKHDEIHVAVAWGYNGPVADRLLQNAHKFSSVTIGISFCQTDPNLIERLVGTKNAFIADGGSATFHPKLHYFRSGDNAEAIVGSSNFNVGGLGKNWEACIHLKGHVDSPVFKQVRACLETYRPLRRSVTAAMAKSYRLQFDAAKALRKPKNPVMPSEAAAWRQFTSPLVEMEWDTYLSAVRSSRYHELDKRLGLLRTCQRLFATVGSFAELSANEWKAIAGVIGEAQKRASGLDDHDWGWFGSMKGMGDFANRIAEQDGWLTRAVDSIPRHGDVTCAQYERFCGYFLRAFERSHRTGGVPTATRLLAMKRPDTFVCVSKPNKAGLAQALAFSPSTLDLENYWERVVEPVRASTWYNIDRPTGEEAEIWDGRVAMLDAIYYSPD</sequence>
<keyword evidence="2" id="KW-1185">Reference proteome</keyword>
<dbReference type="Gene3D" id="3.30.870.10">
    <property type="entry name" value="Endonuclease Chain A"/>
    <property type="match status" value="1"/>
</dbReference>
<protein>
    <recommendedName>
        <fullName evidence="3">Phospholipase D-like domain-containing protein</fullName>
    </recommendedName>
</protein>
<comment type="caution">
    <text evidence="1">The sequence shown here is derived from an EMBL/GenBank/DDBJ whole genome shotgun (WGS) entry which is preliminary data.</text>
</comment>
<evidence type="ECO:0000313" key="2">
    <source>
        <dbReference type="Proteomes" id="UP000179467"/>
    </source>
</evidence>